<dbReference type="PANTHER" id="PTHR40629">
    <property type="entry name" value="PRO41 PROTEIN"/>
    <property type="match status" value="1"/>
</dbReference>
<evidence type="ECO:0000259" key="2">
    <source>
        <dbReference type="Pfam" id="PF24853"/>
    </source>
</evidence>
<keyword evidence="4" id="KW-1185">Reference proteome</keyword>
<dbReference type="AlphaFoldDB" id="A0A165CRM1"/>
<dbReference type="InterPro" id="IPR056144">
    <property type="entry name" value="DUF7727"/>
</dbReference>
<evidence type="ECO:0000313" key="4">
    <source>
        <dbReference type="Proteomes" id="UP000077266"/>
    </source>
</evidence>
<dbReference type="EMBL" id="KV426295">
    <property type="protein sequence ID" value="KZV82970.1"/>
    <property type="molecule type" value="Genomic_DNA"/>
</dbReference>
<gene>
    <name evidence="3" type="ORF">EXIGLDRAFT_569608</name>
</gene>
<feature type="domain" description="DUF7727" evidence="2">
    <location>
        <begin position="1"/>
        <end position="140"/>
    </location>
</feature>
<feature type="non-terminal residue" evidence="3">
    <location>
        <position position="155"/>
    </location>
</feature>
<protein>
    <recommendedName>
        <fullName evidence="2">DUF7727 domain-containing protein</fullName>
    </recommendedName>
</protein>
<keyword evidence="1" id="KW-1133">Transmembrane helix</keyword>
<feature type="transmembrane region" description="Helical" evidence="1">
    <location>
        <begin position="12"/>
        <end position="30"/>
    </location>
</feature>
<dbReference type="Pfam" id="PF24853">
    <property type="entry name" value="DUF7727"/>
    <property type="match status" value="1"/>
</dbReference>
<sequence>MGAFIWHEWARYVSITASAYALWSAYWGIFYRKVFWDFVGGHLRAPGGLQPSAAIIPLTNVIVKVPIIQIITLIIALSMLALELPAPGLKNFSIQRTWVPRIVFLLIQATMAALYYQGTNAAIWSLIAMFGYIQAQAKGEVREELKQGRGRGGGS</sequence>
<keyword evidence="1" id="KW-0472">Membrane</keyword>
<keyword evidence="1" id="KW-0812">Transmembrane</keyword>
<feature type="transmembrane region" description="Helical" evidence="1">
    <location>
        <begin position="67"/>
        <end position="86"/>
    </location>
</feature>
<dbReference type="Proteomes" id="UP000077266">
    <property type="component" value="Unassembled WGS sequence"/>
</dbReference>
<feature type="transmembrane region" description="Helical" evidence="1">
    <location>
        <begin position="98"/>
        <end position="116"/>
    </location>
</feature>
<evidence type="ECO:0000256" key="1">
    <source>
        <dbReference type="SAM" id="Phobius"/>
    </source>
</evidence>
<dbReference type="OrthoDB" id="2110422at2759"/>
<dbReference type="PANTHER" id="PTHR40629:SF1">
    <property type="entry name" value="PRO41 PROTEIN"/>
    <property type="match status" value="1"/>
</dbReference>
<reference evidence="3 4" key="1">
    <citation type="journal article" date="2016" name="Mol. Biol. Evol.">
        <title>Comparative Genomics of Early-Diverging Mushroom-Forming Fungi Provides Insights into the Origins of Lignocellulose Decay Capabilities.</title>
        <authorList>
            <person name="Nagy L.G."/>
            <person name="Riley R."/>
            <person name="Tritt A."/>
            <person name="Adam C."/>
            <person name="Daum C."/>
            <person name="Floudas D."/>
            <person name="Sun H."/>
            <person name="Yadav J.S."/>
            <person name="Pangilinan J."/>
            <person name="Larsson K.H."/>
            <person name="Matsuura K."/>
            <person name="Barry K."/>
            <person name="Labutti K."/>
            <person name="Kuo R."/>
            <person name="Ohm R.A."/>
            <person name="Bhattacharya S.S."/>
            <person name="Shirouzu T."/>
            <person name="Yoshinaga Y."/>
            <person name="Martin F.M."/>
            <person name="Grigoriev I.V."/>
            <person name="Hibbett D.S."/>
        </authorList>
    </citation>
    <scope>NUCLEOTIDE SEQUENCE [LARGE SCALE GENOMIC DNA]</scope>
    <source>
        <strain evidence="3 4">HHB12029</strain>
    </source>
</reference>
<name>A0A165CRM1_EXIGL</name>
<proteinExistence type="predicted"/>
<accession>A0A165CRM1</accession>
<organism evidence="3 4">
    <name type="scientific">Exidia glandulosa HHB12029</name>
    <dbReference type="NCBI Taxonomy" id="1314781"/>
    <lineage>
        <taxon>Eukaryota</taxon>
        <taxon>Fungi</taxon>
        <taxon>Dikarya</taxon>
        <taxon>Basidiomycota</taxon>
        <taxon>Agaricomycotina</taxon>
        <taxon>Agaricomycetes</taxon>
        <taxon>Auriculariales</taxon>
        <taxon>Exidiaceae</taxon>
        <taxon>Exidia</taxon>
    </lineage>
</organism>
<dbReference type="InParanoid" id="A0A165CRM1"/>
<evidence type="ECO:0000313" key="3">
    <source>
        <dbReference type="EMBL" id="KZV82970.1"/>
    </source>
</evidence>